<dbReference type="InterPro" id="IPR015422">
    <property type="entry name" value="PyrdxlP-dep_Trfase_small"/>
</dbReference>
<dbReference type="CDD" id="cd07377">
    <property type="entry name" value="WHTH_GntR"/>
    <property type="match status" value="1"/>
</dbReference>
<evidence type="ECO:0000256" key="2">
    <source>
        <dbReference type="ARBA" id="ARBA00022898"/>
    </source>
</evidence>
<dbReference type="PANTHER" id="PTHR46577:SF1">
    <property type="entry name" value="HTH-TYPE TRANSCRIPTIONAL REGULATORY PROTEIN GABR"/>
    <property type="match status" value="1"/>
</dbReference>
<keyword evidence="8" id="KW-0808">Transferase</keyword>
<dbReference type="InterPro" id="IPR015424">
    <property type="entry name" value="PyrdxlP-dep_Trfase"/>
</dbReference>
<dbReference type="PANTHER" id="PTHR46577">
    <property type="entry name" value="HTH-TYPE TRANSCRIPTIONAL REGULATORY PROTEIN GABR"/>
    <property type="match status" value="1"/>
</dbReference>
<dbReference type="SMART" id="SM00345">
    <property type="entry name" value="HTH_GNTR"/>
    <property type="match status" value="1"/>
</dbReference>
<dbReference type="Pfam" id="PF00155">
    <property type="entry name" value="Aminotran_1_2"/>
    <property type="match status" value="1"/>
</dbReference>
<keyword evidence="3" id="KW-0805">Transcription regulation</keyword>
<dbReference type="Gene3D" id="3.90.1150.10">
    <property type="entry name" value="Aspartate Aminotransferase, domain 1"/>
    <property type="match status" value="1"/>
</dbReference>
<dbReference type="Pfam" id="PF00392">
    <property type="entry name" value="GntR"/>
    <property type="match status" value="1"/>
</dbReference>
<dbReference type="InterPro" id="IPR004839">
    <property type="entry name" value="Aminotransferase_I/II_large"/>
</dbReference>
<dbReference type="InterPro" id="IPR036388">
    <property type="entry name" value="WH-like_DNA-bd_sf"/>
</dbReference>
<dbReference type="InterPro" id="IPR051446">
    <property type="entry name" value="HTH_trans_reg/aminotransferase"/>
</dbReference>
<proteinExistence type="inferred from homology"/>
<gene>
    <name evidence="8" type="ORF">HW532_10470</name>
</gene>
<dbReference type="InterPro" id="IPR000524">
    <property type="entry name" value="Tscrpt_reg_HTH_GntR"/>
</dbReference>
<keyword evidence="9" id="KW-1185">Reference proteome</keyword>
<dbReference type="SUPFAM" id="SSF46785">
    <property type="entry name" value="Winged helix' DNA-binding domain"/>
    <property type="match status" value="1"/>
</dbReference>
<dbReference type="PROSITE" id="PS50949">
    <property type="entry name" value="HTH_GNTR"/>
    <property type="match status" value="1"/>
</dbReference>
<dbReference type="InterPro" id="IPR015421">
    <property type="entry name" value="PyrdxlP-dep_Trfase_major"/>
</dbReference>
<evidence type="ECO:0000313" key="8">
    <source>
        <dbReference type="EMBL" id="QPC43074.1"/>
    </source>
</evidence>
<dbReference type="GO" id="GO:0003700">
    <property type="term" value="F:DNA-binding transcription factor activity"/>
    <property type="evidence" value="ECO:0007669"/>
    <property type="project" value="InterPro"/>
</dbReference>
<dbReference type="GO" id="GO:0003677">
    <property type="term" value="F:DNA binding"/>
    <property type="evidence" value="ECO:0007669"/>
    <property type="project" value="UniProtKB-KW"/>
</dbReference>
<dbReference type="Gene3D" id="3.40.640.10">
    <property type="entry name" value="Type I PLP-dependent aspartate aminotransferase-like (Major domain)"/>
    <property type="match status" value="1"/>
</dbReference>
<dbReference type="InterPro" id="IPR036390">
    <property type="entry name" value="WH_DNA-bd_sf"/>
</dbReference>
<protein>
    <submittedName>
        <fullName evidence="8">PLP-dependent aminotransferase family protein</fullName>
    </submittedName>
</protein>
<dbReference type="AlphaFoldDB" id="A0A7S8C471"/>
<evidence type="ECO:0000256" key="5">
    <source>
        <dbReference type="ARBA" id="ARBA00023163"/>
    </source>
</evidence>
<dbReference type="CDD" id="cd00609">
    <property type="entry name" value="AAT_like"/>
    <property type="match status" value="1"/>
</dbReference>
<keyword evidence="4" id="KW-0238">DNA-binding</keyword>
<evidence type="ECO:0000256" key="1">
    <source>
        <dbReference type="ARBA" id="ARBA00005384"/>
    </source>
</evidence>
<keyword evidence="2" id="KW-0663">Pyridoxal phosphate</keyword>
<dbReference type="EMBL" id="CP058214">
    <property type="protein sequence ID" value="QPC43074.1"/>
    <property type="molecule type" value="Genomic_DNA"/>
</dbReference>
<evidence type="ECO:0000259" key="7">
    <source>
        <dbReference type="PROSITE" id="PS50949"/>
    </source>
</evidence>
<keyword evidence="8" id="KW-0032">Aminotransferase</keyword>
<reference evidence="8 9" key="1">
    <citation type="submission" date="2020-06" db="EMBL/GenBank/DDBJ databases">
        <title>Genome sequence of 2 isolates from Red Sea Mangroves.</title>
        <authorList>
            <person name="Sefrji F."/>
            <person name="Michoud G."/>
            <person name="Merlino G."/>
            <person name="Daffonchio D."/>
        </authorList>
    </citation>
    <scope>NUCLEOTIDE SEQUENCE [LARGE SCALE GENOMIC DNA]</scope>
    <source>
        <strain evidence="8 9">R1DC25</strain>
    </source>
</reference>
<dbReference type="GO" id="GO:0008483">
    <property type="term" value="F:transaminase activity"/>
    <property type="evidence" value="ECO:0007669"/>
    <property type="project" value="UniProtKB-KW"/>
</dbReference>
<name>A0A7S8C471_9HYPH</name>
<feature type="region of interest" description="Disordered" evidence="6">
    <location>
        <begin position="82"/>
        <end position="101"/>
    </location>
</feature>
<keyword evidence="5" id="KW-0804">Transcription</keyword>
<dbReference type="Gene3D" id="1.10.10.10">
    <property type="entry name" value="Winged helix-like DNA-binding domain superfamily/Winged helix DNA-binding domain"/>
    <property type="match status" value="1"/>
</dbReference>
<accession>A0A7S8C471</accession>
<dbReference type="Proteomes" id="UP000593594">
    <property type="component" value="Chromosome"/>
</dbReference>
<dbReference type="RefSeq" id="WP_213164314.1">
    <property type="nucleotide sequence ID" value="NZ_CP058214.1"/>
</dbReference>
<sequence>MWVPQALDESGPIYRALADALVGDIREGRLEEGERLPTVRALADGIGVTVGTVLRAYALAERRGFVSREAGRGTFVRAAGGRLAEDGDGTEGPVDLSRNEPPHIGLDATLRRALLGLARDGALGGLLEYGEAAGSARHRAGLAGWLGSRGLAADPADMVITGGAQQGLTIAMGALAAPGDAVLVEAYSYPGIRNLARFFGLRVVPVEMDGDGLLPDALDEACRVASPRLLYCMPHAHNPTACTYTQERRRAIAACAERHDLAIVEDDVNLRDGPRNQTPIAAMAPDRTLYISSLSKIVAPGLRVGVVVAPPALYDAVLAANQTTSWMPPPLMAELACRWIADGTAGELAAERLKISRALQAEAADHLAGIAYRADPDNSHLWIPLPVPWQADEFAARAREAGVIVSPSSVFAMVEPSREPAIRVCLSNLAGSRLGPALDTLAGLIAQRPAPARFQM</sequence>
<evidence type="ECO:0000256" key="6">
    <source>
        <dbReference type="SAM" id="MobiDB-lite"/>
    </source>
</evidence>
<evidence type="ECO:0000313" key="9">
    <source>
        <dbReference type="Proteomes" id="UP000593594"/>
    </source>
</evidence>
<comment type="similarity">
    <text evidence="1">In the C-terminal section; belongs to the class-I pyridoxal-phosphate-dependent aminotransferase family.</text>
</comment>
<dbReference type="GO" id="GO:0030170">
    <property type="term" value="F:pyridoxal phosphate binding"/>
    <property type="evidence" value="ECO:0007669"/>
    <property type="project" value="InterPro"/>
</dbReference>
<dbReference type="SUPFAM" id="SSF53383">
    <property type="entry name" value="PLP-dependent transferases"/>
    <property type="match status" value="1"/>
</dbReference>
<dbReference type="KEGG" id="kmn:HW532_10470"/>
<evidence type="ECO:0000256" key="4">
    <source>
        <dbReference type="ARBA" id="ARBA00023125"/>
    </source>
</evidence>
<evidence type="ECO:0000256" key="3">
    <source>
        <dbReference type="ARBA" id="ARBA00023015"/>
    </source>
</evidence>
<feature type="domain" description="HTH gntR-type" evidence="7">
    <location>
        <begin position="11"/>
        <end position="79"/>
    </location>
</feature>
<organism evidence="8 9">
    <name type="scientific">Kaustia mangrovi</name>
    <dbReference type="NCBI Taxonomy" id="2593653"/>
    <lineage>
        <taxon>Bacteria</taxon>
        <taxon>Pseudomonadati</taxon>
        <taxon>Pseudomonadota</taxon>
        <taxon>Alphaproteobacteria</taxon>
        <taxon>Hyphomicrobiales</taxon>
        <taxon>Parvibaculaceae</taxon>
        <taxon>Kaustia</taxon>
    </lineage>
</organism>